<dbReference type="SMART" id="SM00490">
    <property type="entry name" value="HELICc"/>
    <property type="match status" value="1"/>
</dbReference>
<feature type="domain" description="RING-type" evidence="7">
    <location>
        <begin position="1608"/>
        <end position="1653"/>
    </location>
</feature>
<feature type="compositionally biased region" description="Basic and acidic residues" evidence="6">
    <location>
        <begin position="684"/>
        <end position="696"/>
    </location>
</feature>
<dbReference type="PANTHER" id="PTHR45865:SF1">
    <property type="entry name" value="E3 UBIQUITIN-PROTEIN LIGASE SHPRH"/>
    <property type="match status" value="1"/>
</dbReference>
<sequence length="1875" mass="210325">MSKRKNKAPVQLNQSKRSLLTWNMNEGNQLEASTSYSAIQTPLDRSETFDTTCGPSSAAVQGNLKKLGHGFSESESVAEQIDASSKIQAPPHHITISVYETIWEEANYSITVHEQRPQDNVACQLGLITLALSPHGLSKSSELTSLELTAGDLDCRERDVVTHDTLPKQIPRGRCSLFISPTRPHHLVFDYAPDNVENAPNGLSSRVYLCLEAAIVHKPPDNFLDSLEKLIHHHKSKVKLIRHAYNAVTGQLSLAICLLQPALTVPKFASEPARRQDYAHHMQSLMHWLHGYQAPAPREAVTSKRHDFNQLFDAVRRRHSQNGDHAIVTTIQLQHPCLVPTLREYQRQAVSWMLRKERFGETEGEEPAEDSGRLHCMWSELKLAEQTLYYNCHSGQFTRQRFIQPLPFPGGILADEMGLGKTVEVLACILSHPRYPAQPTMNQTDKASKEAEGGSDPTSGIMGTGDDNTECPREKVTETGISDIGCLLPESAAQEEAQDVVSKGKELGTDTKVKATNPGVGEVPEPMDQTERGTSVEAEGAKLEIPHSTDEDNIGAEGNRQISGSEIVEQETDAKSDAKIPRVIPELMEQSVEEPSHKAKGTKLEIPKPTDFGRDDVQPDLSKISQDSSAVEVMGVSLGTDSDRAASVLSFEITKTQSSTYQMQAFATKSVDTNTPHLLSDTQTEPKPEHTADLIKAEPVSLSTSLDDNPSGSQQLIPPERWFESKIPQTAEIELLAQETKQHSNENESGSHSPPVVKEEGRAVLVRDAERTVDPDSSAPSEPSGTSPPSELPTTEATSEPETNTQPTQDTNKPAKKPKKKQAAKQPLPNPYLRPKSRERPKFRFECICGVVEEELDPEWSIQCQICDGWQHCRCVNYSKLALVDDRYLCPMCCIEQPTVPSGATLIISPSTICHQWIDEINRHIQTQTLNILVYQGVKKHGFLQPQMLAEHDIVITTYDTLRTELNYVDLPHTNSDNGRRLRHAKRYMAVPSPLPAVEWWRVCLDEAQMVECPTAKVAEMALRLTAVNRWCVTGTPIQRDLDNLYGLFLFLGVEPYWVKSWWDNILYKPYLHGNQEPMEKALAEVLWRSAKKDVIHQINIPAQTEQTHWLQFSPIETHFYKRKQEHCSKDLLQAAARLKIDVSTRLGSLARATVHRLMNPLLRLRQACCHPQAVRGEFISMQRTTLTMAELLTSLTLKAKTESEEAHRQLVCSLNGLGAVCIIKGQTLDAIEHYRDILRSVEEHKDRLKTDSLQRLHTMHNLHQLLKLKPEGLVPTLRDGELEQQVQEIRDAYLAKAEAALQSSFDSLLPLQEKIQELKDELPVQNPWWIEGLQYLRYVGVEEEFVDRVKDMLMSTTRMDSLSVANHFSTLHGLQMVLVTKLDDLNNAYKRLQAGMDQLNVDVTQELVAEATDCHLRPFGGKPKNRCPFCRVHTLFTDYETCLFSIKQRDLLSETDPDDEAETAGPRLQGSWAASETERILRALLASLRQQGGDEEMLEEGGAHLEMMETQKKEFKSLRVTWTMLCERVAAWDELKMATMRLRLREAHEPEEVLAQANVIEPGQLDHQRLKLLNDRALAQSELKKKLGQLVYLKSLDLPDGNNPEPCPICVKELGKQWSVLPCGHSFCNSCMDMMRVHRGGHRKNLRCAICRAVTSLQEISFVSTEQNNQQPGSTISVKGGYSTKVEAVVQTLLQLREQDTNVKAIVFSTWVDVLTVIAKALKDNKVEFRSIGSHGERHFKANLLDFKQEDGVTALLLPVHSGSKGLNIIEATHVLLVEPILNPASELQAVGRVHRIGQTRPTFVHRFLVRDTIEERLHAFLQANHTSDSLNNLEGETGALTLQNLKQLFTEDSREPDGAASDDSWDLTDDEYV</sequence>
<dbReference type="SUPFAM" id="SSF57903">
    <property type="entry name" value="FYVE/PHD zinc finger"/>
    <property type="match status" value="1"/>
</dbReference>
<dbReference type="GO" id="GO:0000209">
    <property type="term" value="P:protein polyubiquitination"/>
    <property type="evidence" value="ECO:0007669"/>
    <property type="project" value="TreeGrafter"/>
</dbReference>
<feature type="compositionally biased region" description="Polar residues" evidence="6">
    <location>
        <begin position="701"/>
        <end position="716"/>
    </location>
</feature>
<dbReference type="RefSeq" id="XP_038077958.1">
    <property type="nucleotide sequence ID" value="XM_038222030.1"/>
</dbReference>
<keyword evidence="10" id="KW-1185">Reference proteome</keyword>
<evidence type="ECO:0000313" key="10">
    <source>
        <dbReference type="Proteomes" id="UP000887568"/>
    </source>
</evidence>
<dbReference type="InterPro" id="IPR027417">
    <property type="entry name" value="P-loop_NTPase"/>
</dbReference>
<dbReference type="CDD" id="cd18070">
    <property type="entry name" value="DEXQc_SHPRH"/>
    <property type="match status" value="1"/>
</dbReference>
<dbReference type="InterPro" id="IPR011011">
    <property type="entry name" value="Znf_FYVE_PHD"/>
</dbReference>
<evidence type="ECO:0000256" key="3">
    <source>
        <dbReference type="ARBA" id="ARBA00022801"/>
    </source>
</evidence>
<evidence type="ECO:0000259" key="7">
    <source>
        <dbReference type="PROSITE" id="PS50089"/>
    </source>
</evidence>
<feature type="domain" description="Helicase C-terminal" evidence="8">
    <location>
        <begin position="1689"/>
        <end position="1843"/>
    </location>
</feature>
<proteinExistence type="predicted"/>
<keyword evidence="2 5" id="KW-0863">Zinc-finger</keyword>
<dbReference type="InterPro" id="IPR019786">
    <property type="entry name" value="Zinc_finger_PHD-type_CS"/>
</dbReference>
<protein>
    <recommendedName>
        <fullName evidence="11">E3 ubiquitin-protein ligase SHPRH</fullName>
    </recommendedName>
</protein>
<feature type="compositionally biased region" description="Basic and acidic residues" evidence="6">
    <location>
        <begin position="594"/>
        <end position="617"/>
    </location>
</feature>
<name>A0A914BNV3_PATMI</name>
<dbReference type="GO" id="GO:0016787">
    <property type="term" value="F:hydrolase activity"/>
    <property type="evidence" value="ECO:0007669"/>
    <property type="project" value="UniProtKB-KW"/>
</dbReference>
<keyword evidence="1" id="KW-0479">Metal-binding</keyword>
<dbReference type="CTD" id="257218"/>
<dbReference type="SUPFAM" id="SSF52540">
    <property type="entry name" value="P-loop containing nucleoside triphosphate hydrolases"/>
    <property type="match status" value="3"/>
</dbReference>
<evidence type="ECO:0000259" key="8">
    <source>
        <dbReference type="PROSITE" id="PS51194"/>
    </source>
</evidence>
<dbReference type="InterPro" id="IPR049730">
    <property type="entry name" value="SNF2/RAD54-like_C"/>
</dbReference>
<evidence type="ECO:0000256" key="5">
    <source>
        <dbReference type="PROSITE-ProRule" id="PRU00175"/>
    </source>
</evidence>
<evidence type="ECO:0000256" key="1">
    <source>
        <dbReference type="ARBA" id="ARBA00022723"/>
    </source>
</evidence>
<feature type="region of interest" description="Disordered" evidence="6">
    <location>
        <begin position="668"/>
        <end position="759"/>
    </location>
</feature>
<dbReference type="PANTHER" id="PTHR45865">
    <property type="entry name" value="E3 UBIQUITIN-PROTEIN LIGASE SHPRH FAMILY MEMBER"/>
    <property type="match status" value="1"/>
</dbReference>
<dbReference type="OrthoDB" id="423559at2759"/>
<dbReference type="GeneID" id="119745574"/>
<dbReference type="PROSITE" id="PS00518">
    <property type="entry name" value="ZF_RING_1"/>
    <property type="match status" value="1"/>
</dbReference>
<dbReference type="OMA" id="THWLNFS"/>
<dbReference type="InterPro" id="IPR001650">
    <property type="entry name" value="Helicase_C-like"/>
</dbReference>
<accession>A0A914BNV3</accession>
<dbReference type="SMART" id="SM00487">
    <property type="entry name" value="DEXDc"/>
    <property type="match status" value="1"/>
</dbReference>
<organism evidence="9 10">
    <name type="scientific">Patiria miniata</name>
    <name type="common">Bat star</name>
    <name type="synonym">Asterina miniata</name>
    <dbReference type="NCBI Taxonomy" id="46514"/>
    <lineage>
        <taxon>Eukaryota</taxon>
        <taxon>Metazoa</taxon>
        <taxon>Echinodermata</taxon>
        <taxon>Eleutherozoa</taxon>
        <taxon>Asterozoa</taxon>
        <taxon>Asteroidea</taxon>
        <taxon>Valvatacea</taxon>
        <taxon>Valvatida</taxon>
        <taxon>Asterinidae</taxon>
        <taxon>Patiria</taxon>
    </lineage>
</organism>
<feature type="compositionally biased region" description="Low complexity" evidence="6">
    <location>
        <begin position="777"/>
        <end position="803"/>
    </location>
</feature>
<dbReference type="CDD" id="cd18793">
    <property type="entry name" value="SF2_C_SNF"/>
    <property type="match status" value="1"/>
</dbReference>
<reference evidence="9" key="1">
    <citation type="submission" date="2022-11" db="UniProtKB">
        <authorList>
            <consortium name="EnsemblMetazoa"/>
        </authorList>
    </citation>
    <scope>IDENTIFICATION</scope>
</reference>
<dbReference type="InterPro" id="IPR014001">
    <property type="entry name" value="Helicase_ATP-bd"/>
</dbReference>
<dbReference type="InterPro" id="IPR038718">
    <property type="entry name" value="SNF2-like_sf"/>
</dbReference>
<feature type="compositionally biased region" description="Polar residues" evidence="6">
    <location>
        <begin position="668"/>
        <end position="683"/>
    </location>
</feature>
<feature type="region of interest" description="Disordered" evidence="6">
    <location>
        <begin position="510"/>
        <end position="532"/>
    </location>
</feature>
<dbReference type="SMART" id="SM00249">
    <property type="entry name" value="PHD"/>
    <property type="match status" value="1"/>
</dbReference>
<feature type="region of interest" description="Disordered" evidence="6">
    <location>
        <begin position="438"/>
        <end position="472"/>
    </location>
</feature>
<feature type="compositionally biased region" description="Basic residues" evidence="6">
    <location>
        <begin position="814"/>
        <end position="823"/>
    </location>
</feature>
<dbReference type="GO" id="GO:0005524">
    <property type="term" value="F:ATP binding"/>
    <property type="evidence" value="ECO:0007669"/>
    <property type="project" value="InterPro"/>
</dbReference>
<dbReference type="Pfam" id="PF21325">
    <property type="entry name" value="SHPRH_helical-1st"/>
    <property type="match status" value="1"/>
</dbReference>
<keyword evidence="4" id="KW-0862">Zinc</keyword>
<dbReference type="InterPro" id="IPR000330">
    <property type="entry name" value="SNF2_N"/>
</dbReference>
<dbReference type="SMART" id="SM00184">
    <property type="entry name" value="RING"/>
    <property type="match status" value="1"/>
</dbReference>
<keyword evidence="3" id="KW-0378">Hydrolase</keyword>
<dbReference type="SUPFAM" id="SSF57850">
    <property type="entry name" value="RING/U-box"/>
    <property type="match status" value="1"/>
</dbReference>
<dbReference type="Gene3D" id="3.40.50.300">
    <property type="entry name" value="P-loop containing nucleotide triphosphate hydrolases"/>
    <property type="match status" value="1"/>
</dbReference>
<dbReference type="InterPro" id="IPR017907">
    <property type="entry name" value="Znf_RING_CS"/>
</dbReference>
<dbReference type="Pfam" id="PF00176">
    <property type="entry name" value="SNF2-rel_dom"/>
    <property type="match status" value="1"/>
</dbReference>
<dbReference type="FunFam" id="3.40.50.10810:FF:000013">
    <property type="entry name" value="E3 ubiquitin-protein ligase SHPRH isoform X2"/>
    <property type="match status" value="1"/>
</dbReference>
<dbReference type="Pfam" id="PF13445">
    <property type="entry name" value="zf-RING_UBOX"/>
    <property type="match status" value="1"/>
</dbReference>
<dbReference type="PROSITE" id="PS01359">
    <property type="entry name" value="ZF_PHD_1"/>
    <property type="match status" value="1"/>
</dbReference>
<evidence type="ECO:0000256" key="2">
    <source>
        <dbReference type="ARBA" id="ARBA00022771"/>
    </source>
</evidence>
<feature type="compositionally biased region" description="Acidic residues" evidence="6">
    <location>
        <begin position="1865"/>
        <end position="1875"/>
    </location>
</feature>
<dbReference type="InterPro" id="IPR052583">
    <property type="entry name" value="ATP-helicase/E3_Ub-Ligase"/>
</dbReference>
<dbReference type="GO" id="GO:0005634">
    <property type="term" value="C:nucleus"/>
    <property type="evidence" value="ECO:0007669"/>
    <property type="project" value="TreeGrafter"/>
</dbReference>
<dbReference type="Pfam" id="PF21324">
    <property type="entry name" value="SHPRH_helical-2nd"/>
    <property type="match status" value="1"/>
</dbReference>
<dbReference type="InterPro" id="IPR048686">
    <property type="entry name" value="SHPRH_helical_1st"/>
</dbReference>
<dbReference type="EnsemblMetazoa" id="XM_038222030.1">
    <property type="protein sequence ID" value="XP_038077958.1"/>
    <property type="gene ID" value="LOC119745574"/>
</dbReference>
<feature type="region of interest" description="Disordered" evidence="6">
    <location>
        <begin position="544"/>
        <end position="629"/>
    </location>
</feature>
<dbReference type="PROSITE" id="PS51194">
    <property type="entry name" value="HELICASE_CTER"/>
    <property type="match status" value="1"/>
</dbReference>
<evidence type="ECO:0000256" key="6">
    <source>
        <dbReference type="SAM" id="MobiDB-lite"/>
    </source>
</evidence>
<dbReference type="Proteomes" id="UP000887568">
    <property type="component" value="Unplaced"/>
</dbReference>
<evidence type="ECO:0008006" key="11">
    <source>
        <dbReference type="Google" id="ProtNLM"/>
    </source>
</evidence>
<dbReference type="Gene3D" id="3.40.50.10810">
    <property type="entry name" value="Tandem AAA-ATPase domain"/>
    <property type="match status" value="2"/>
</dbReference>
<dbReference type="CDD" id="cd16569">
    <property type="entry name" value="RING-HC_SHPRH-like"/>
    <property type="match status" value="1"/>
</dbReference>
<dbReference type="Pfam" id="PF00271">
    <property type="entry name" value="Helicase_C"/>
    <property type="match status" value="1"/>
</dbReference>
<feature type="region of interest" description="Disordered" evidence="6">
    <location>
        <begin position="1853"/>
        <end position="1875"/>
    </location>
</feature>
<dbReference type="Gene3D" id="3.30.40.10">
    <property type="entry name" value="Zinc/RING finger domain, C3HC4 (zinc finger)"/>
    <property type="match status" value="2"/>
</dbReference>
<dbReference type="InterPro" id="IPR027370">
    <property type="entry name" value="Znf-RING_euk"/>
</dbReference>
<dbReference type="PROSITE" id="PS50089">
    <property type="entry name" value="ZF_RING_2"/>
    <property type="match status" value="1"/>
</dbReference>
<dbReference type="GO" id="GO:0008270">
    <property type="term" value="F:zinc ion binding"/>
    <property type="evidence" value="ECO:0007669"/>
    <property type="project" value="UniProtKB-KW"/>
</dbReference>
<dbReference type="InterPro" id="IPR001965">
    <property type="entry name" value="Znf_PHD"/>
</dbReference>
<evidence type="ECO:0000313" key="9">
    <source>
        <dbReference type="EnsemblMetazoa" id="XP_038077958.1"/>
    </source>
</evidence>
<dbReference type="GO" id="GO:0061630">
    <property type="term" value="F:ubiquitin protein ligase activity"/>
    <property type="evidence" value="ECO:0007669"/>
    <property type="project" value="TreeGrafter"/>
</dbReference>
<dbReference type="GO" id="GO:0006974">
    <property type="term" value="P:DNA damage response"/>
    <property type="evidence" value="ECO:0007669"/>
    <property type="project" value="TreeGrafter"/>
</dbReference>
<dbReference type="InterPro" id="IPR013083">
    <property type="entry name" value="Znf_RING/FYVE/PHD"/>
</dbReference>
<dbReference type="InterPro" id="IPR048695">
    <property type="entry name" value="SHPRH_helical_2nd"/>
</dbReference>
<feature type="region of interest" description="Disordered" evidence="6">
    <location>
        <begin position="771"/>
        <end position="836"/>
    </location>
</feature>
<dbReference type="InterPro" id="IPR001841">
    <property type="entry name" value="Znf_RING"/>
</dbReference>
<evidence type="ECO:0000256" key="4">
    <source>
        <dbReference type="ARBA" id="ARBA00022833"/>
    </source>
</evidence>